<dbReference type="EMBL" id="WNWR01000529">
    <property type="protein sequence ID" value="KAE9975401.1"/>
    <property type="molecule type" value="Genomic_DNA"/>
</dbReference>
<accession>A0A8H3UHD6</accession>
<sequence length="102" mass="11548">MSRYVSSQFIKTITAGAKTVTVEYVDRTTSWTRPSGFPTSSVKEEFAKVAVENAASLKPETVKVAMKESEHQSDKDRRMHYTVFEINKDHEVVATTHLVRNV</sequence>
<dbReference type="AlphaFoldDB" id="A0A8H3UHD6"/>
<gene>
    <name evidence="1" type="ORF">BLS_005101</name>
    <name evidence="3" type="ORF">EG327_008453</name>
    <name evidence="2" type="ORF">EG328_003667</name>
</gene>
<comment type="caution">
    <text evidence="1">The sequence shown here is derived from an EMBL/GenBank/DDBJ whole genome shotgun (WGS) entry which is preliminary data.</text>
</comment>
<dbReference type="OrthoDB" id="5235678at2759"/>
<evidence type="ECO:0000313" key="4">
    <source>
        <dbReference type="Proteomes" id="UP000433883"/>
    </source>
</evidence>
<proteinExistence type="predicted"/>
<evidence type="ECO:0000313" key="3">
    <source>
        <dbReference type="EMBL" id="KAE9975401.1"/>
    </source>
</evidence>
<dbReference type="Proteomes" id="UP000433883">
    <property type="component" value="Unassembled WGS sequence"/>
</dbReference>
<dbReference type="Proteomes" id="UP000490939">
    <property type="component" value="Unassembled WGS sequence"/>
</dbReference>
<name>A0A8H3UHD6_VENIN</name>
<reference evidence="1 4" key="1">
    <citation type="submission" date="2019-11" db="EMBL/GenBank/DDBJ databases">
        <title>Venturia inaequalis Genome Resource.</title>
        <authorList>
            <person name="Lichtner F.J."/>
        </authorList>
    </citation>
    <scope>NUCLEOTIDE SEQUENCE [LARGE SCALE GENOMIC DNA]</scope>
    <source>
        <strain evidence="2 5">120213</strain>
        <strain evidence="1">Bline_iso_100314</strain>
        <strain evidence="3 6">DMI_063113</strain>
    </source>
</reference>
<dbReference type="EMBL" id="WNWQ01000344">
    <property type="protein sequence ID" value="KAE9970055.1"/>
    <property type="molecule type" value="Genomic_DNA"/>
</dbReference>
<dbReference type="Proteomes" id="UP000447873">
    <property type="component" value="Unassembled WGS sequence"/>
</dbReference>
<evidence type="ECO:0000313" key="6">
    <source>
        <dbReference type="Proteomes" id="UP000490939"/>
    </source>
</evidence>
<protein>
    <submittedName>
        <fullName evidence="1">Uncharacterized protein</fullName>
    </submittedName>
</protein>
<keyword evidence="6" id="KW-1185">Reference proteome</keyword>
<evidence type="ECO:0000313" key="5">
    <source>
        <dbReference type="Proteomes" id="UP000447873"/>
    </source>
</evidence>
<evidence type="ECO:0000313" key="2">
    <source>
        <dbReference type="EMBL" id="KAE9974761.1"/>
    </source>
</evidence>
<organism evidence="1 4">
    <name type="scientific">Venturia inaequalis</name>
    <name type="common">Apple scab fungus</name>
    <dbReference type="NCBI Taxonomy" id="5025"/>
    <lineage>
        <taxon>Eukaryota</taxon>
        <taxon>Fungi</taxon>
        <taxon>Dikarya</taxon>
        <taxon>Ascomycota</taxon>
        <taxon>Pezizomycotina</taxon>
        <taxon>Dothideomycetes</taxon>
        <taxon>Pleosporomycetidae</taxon>
        <taxon>Venturiales</taxon>
        <taxon>Venturiaceae</taxon>
        <taxon>Venturia</taxon>
    </lineage>
</organism>
<dbReference type="EMBL" id="WNWS01000210">
    <property type="protein sequence ID" value="KAE9974761.1"/>
    <property type="molecule type" value="Genomic_DNA"/>
</dbReference>
<evidence type="ECO:0000313" key="1">
    <source>
        <dbReference type="EMBL" id="KAE9970055.1"/>
    </source>
</evidence>